<gene>
    <name evidence="2" type="ORF">CINS_1077</name>
</gene>
<dbReference type="EMBL" id="CP007770">
    <property type="protein sequence ID" value="AJC88039.1"/>
    <property type="molecule type" value="Genomic_DNA"/>
</dbReference>
<dbReference type="AlphaFoldDB" id="A0A0A8H585"/>
<protein>
    <submittedName>
        <fullName evidence="2">Uncharacterized protein</fullName>
    </submittedName>
</protein>
<reference evidence="2 3" key="1">
    <citation type="journal article" date="2014" name="Genome Biol. Evol.">
        <title>Comparative Genomics of the Campylobacter lari Group.</title>
        <authorList>
            <person name="Miller W.G."/>
            <person name="Yee E."/>
            <person name="Chapman M.H."/>
            <person name="Smith T.P."/>
            <person name="Bono J.L."/>
            <person name="Huynh S."/>
            <person name="Parker C.T."/>
            <person name="Vandamme P."/>
            <person name="Luong K."/>
            <person name="Korlach J."/>
        </authorList>
    </citation>
    <scope>NUCLEOTIDE SEQUENCE [LARGE SCALE GENOMIC DNA]</scope>
    <source>
        <strain evidence="2 3">NCTC 12927</strain>
    </source>
</reference>
<organism evidence="2 3">
    <name type="scientific">Campylobacter insulaenigrae NCTC 12927</name>
    <dbReference type="NCBI Taxonomy" id="1031564"/>
    <lineage>
        <taxon>Bacteria</taxon>
        <taxon>Pseudomonadati</taxon>
        <taxon>Campylobacterota</taxon>
        <taxon>Epsilonproteobacteria</taxon>
        <taxon>Campylobacterales</taxon>
        <taxon>Campylobacteraceae</taxon>
        <taxon>Campylobacter</taxon>
    </lineage>
</organism>
<keyword evidence="1" id="KW-0812">Transmembrane</keyword>
<dbReference type="GeneID" id="74432307"/>
<evidence type="ECO:0000313" key="2">
    <source>
        <dbReference type="EMBL" id="AJC88039.1"/>
    </source>
</evidence>
<feature type="transmembrane region" description="Helical" evidence="1">
    <location>
        <begin position="6"/>
        <end position="27"/>
    </location>
</feature>
<name>A0A0A8H585_9BACT</name>
<evidence type="ECO:0000256" key="1">
    <source>
        <dbReference type="SAM" id="Phobius"/>
    </source>
</evidence>
<dbReference type="Proteomes" id="UP000031163">
    <property type="component" value="Chromosome"/>
</dbReference>
<dbReference type="KEGG" id="cis:CINS_1077"/>
<evidence type="ECO:0000313" key="3">
    <source>
        <dbReference type="Proteomes" id="UP000031163"/>
    </source>
</evidence>
<keyword evidence="1" id="KW-0472">Membrane</keyword>
<dbReference type="STRING" id="1031564.CINS_1077"/>
<proteinExistence type="predicted"/>
<dbReference type="RefSeq" id="WP_052251979.1">
    <property type="nucleotide sequence ID" value="NZ_CP007770.1"/>
</dbReference>
<sequence length="141" mass="15949">MSTSFLIILIFILILAIVLGIVAIIFFNRNDKNTKQQNLKPNISTSNIEDFISKANSAKNSQAIHELILQFLNSQKLNTNSKDKSTKIKLDFVSAISANSNATPKNISFLNNELKKRYMSLKKEIDAYEQIGLAKRKMREA</sequence>
<keyword evidence="1" id="KW-1133">Transmembrane helix</keyword>
<dbReference type="HOGENOM" id="CLU_147220_0_0_7"/>
<accession>A0A0A8H585</accession>